<gene>
    <name evidence="7" type="ORF">ATO11_00035</name>
</gene>
<dbReference type="InterPro" id="IPR013249">
    <property type="entry name" value="RNA_pol_sigma70_r4_t2"/>
</dbReference>
<evidence type="ECO:0000259" key="6">
    <source>
        <dbReference type="Pfam" id="PF08281"/>
    </source>
</evidence>
<dbReference type="SUPFAM" id="SSF88659">
    <property type="entry name" value="Sigma3 and sigma4 domains of RNA polymerase sigma factors"/>
    <property type="match status" value="1"/>
</dbReference>
<reference evidence="7 8" key="1">
    <citation type="journal article" date="2015" name="Int. J. Syst. Evol. Microbiol.">
        <title>Aestuariivita atlantica sp. nov., isolated from deep sea sediment of the Atlantic Ocean.</title>
        <authorList>
            <person name="Li G."/>
            <person name="Lai Q."/>
            <person name="Du Y."/>
            <person name="Liu X."/>
            <person name="Sun F."/>
            <person name="Shao Z."/>
        </authorList>
    </citation>
    <scope>NUCLEOTIDE SEQUENCE [LARGE SCALE GENOMIC DNA]</scope>
    <source>
        <strain evidence="7 8">22II-S11-z3</strain>
    </source>
</reference>
<dbReference type="InterPro" id="IPR013324">
    <property type="entry name" value="RNA_pol_sigma_r3/r4-like"/>
</dbReference>
<keyword evidence="8" id="KW-1185">Reference proteome</keyword>
<evidence type="ECO:0000313" key="7">
    <source>
        <dbReference type="EMBL" id="KNG95086.1"/>
    </source>
</evidence>
<evidence type="ECO:0000256" key="2">
    <source>
        <dbReference type="ARBA" id="ARBA00023015"/>
    </source>
</evidence>
<dbReference type="EMBL" id="AQQZ01000001">
    <property type="protein sequence ID" value="KNG95086.1"/>
    <property type="molecule type" value="Genomic_DNA"/>
</dbReference>
<dbReference type="Gene3D" id="1.10.10.10">
    <property type="entry name" value="Winged helix-like DNA-binding domain superfamily/Winged helix DNA-binding domain"/>
    <property type="match status" value="1"/>
</dbReference>
<dbReference type="GO" id="GO:0006352">
    <property type="term" value="P:DNA-templated transcription initiation"/>
    <property type="evidence" value="ECO:0007669"/>
    <property type="project" value="InterPro"/>
</dbReference>
<dbReference type="Pfam" id="PF08281">
    <property type="entry name" value="Sigma70_r4_2"/>
    <property type="match status" value="1"/>
</dbReference>
<dbReference type="STRING" id="1317121.ATO11_00035"/>
<evidence type="ECO:0000256" key="3">
    <source>
        <dbReference type="ARBA" id="ARBA00023082"/>
    </source>
</evidence>
<protein>
    <submittedName>
        <fullName evidence="7">RNA polymerase sigma factor</fullName>
    </submittedName>
</protein>
<evidence type="ECO:0000259" key="5">
    <source>
        <dbReference type="Pfam" id="PF04542"/>
    </source>
</evidence>
<dbReference type="RefSeq" id="WP_050528797.1">
    <property type="nucleotide sequence ID" value="NZ_AQQZ01000001.1"/>
</dbReference>
<evidence type="ECO:0000313" key="8">
    <source>
        <dbReference type="Proteomes" id="UP000036938"/>
    </source>
</evidence>
<keyword evidence="2" id="KW-0805">Transcription regulation</keyword>
<feature type="domain" description="RNA polymerase sigma factor 70 region 4 type 2" evidence="6">
    <location>
        <begin position="125"/>
        <end position="174"/>
    </location>
</feature>
<dbReference type="SUPFAM" id="SSF88946">
    <property type="entry name" value="Sigma2 domain of RNA polymerase sigma factors"/>
    <property type="match status" value="1"/>
</dbReference>
<feature type="domain" description="RNA polymerase sigma-70 region 2" evidence="5">
    <location>
        <begin position="25"/>
        <end position="92"/>
    </location>
</feature>
<dbReference type="NCBIfam" id="TIGR02937">
    <property type="entry name" value="sigma70-ECF"/>
    <property type="match status" value="1"/>
</dbReference>
<dbReference type="GO" id="GO:0016987">
    <property type="term" value="F:sigma factor activity"/>
    <property type="evidence" value="ECO:0007669"/>
    <property type="project" value="UniProtKB-KW"/>
</dbReference>
<keyword evidence="3" id="KW-0731">Sigma factor</keyword>
<accession>A0A0L1JTJ6</accession>
<comment type="caution">
    <text evidence="7">The sequence shown here is derived from an EMBL/GenBank/DDBJ whole genome shotgun (WGS) entry which is preliminary data.</text>
</comment>
<evidence type="ECO:0000256" key="4">
    <source>
        <dbReference type="ARBA" id="ARBA00023163"/>
    </source>
</evidence>
<dbReference type="OrthoDB" id="9803470at2"/>
<dbReference type="InterPro" id="IPR007627">
    <property type="entry name" value="RNA_pol_sigma70_r2"/>
</dbReference>
<dbReference type="InterPro" id="IPR036388">
    <property type="entry name" value="WH-like_DNA-bd_sf"/>
</dbReference>
<dbReference type="InterPro" id="IPR013325">
    <property type="entry name" value="RNA_pol_sigma_r2"/>
</dbReference>
<sequence length="183" mass="20686">MRTRDEIDDLIAQVALGNRRAFSDLYSHTSAKLFGVCLRVLGQRDLAEDALQETFVKIWHNAGRYHAGTYSPMTWLITIARNTAIDRKRKLKAEARRDEREDAAELVPDAAHGPARLAEIASDMRALAACMGELPEGRAEAVRRAYLDGDSYAELADRFEVPLNTMRTWLRRALISLRECLGR</sequence>
<dbReference type="PANTHER" id="PTHR43133">
    <property type="entry name" value="RNA POLYMERASE ECF-TYPE SIGMA FACTO"/>
    <property type="match status" value="1"/>
</dbReference>
<organism evidence="7 8">
    <name type="scientific">Pseudaestuariivita atlantica</name>
    <dbReference type="NCBI Taxonomy" id="1317121"/>
    <lineage>
        <taxon>Bacteria</taxon>
        <taxon>Pseudomonadati</taxon>
        <taxon>Pseudomonadota</taxon>
        <taxon>Alphaproteobacteria</taxon>
        <taxon>Rhodobacterales</taxon>
        <taxon>Paracoccaceae</taxon>
        <taxon>Pseudaestuariivita</taxon>
    </lineage>
</organism>
<evidence type="ECO:0000256" key="1">
    <source>
        <dbReference type="ARBA" id="ARBA00010641"/>
    </source>
</evidence>
<name>A0A0L1JTJ6_9RHOB</name>
<dbReference type="Proteomes" id="UP000036938">
    <property type="component" value="Unassembled WGS sequence"/>
</dbReference>
<dbReference type="PATRIC" id="fig|1317121.7.peg.8"/>
<dbReference type="AlphaFoldDB" id="A0A0L1JTJ6"/>
<dbReference type="GO" id="GO:0003677">
    <property type="term" value="F:DNA binding"/>
    <property type="evidence" value="ECO:0007669"/>
    <property type="project" value="InterPro"/>
</dbReference>
<keyword evidence="4" id="KW-0804">Transcription</keyword>
<comment type="similarity">
    <text evidence="1">Belongs to the sigma-70 factor family. ECF subfamily.</text>
</comment>
<dbReference type="InterPro" id="IPR014284">
    <property type="entry name" value="RNA_pol_sigma-70_dom"/>
</dbReference>
<dbReference type="Gene3D" id="1.10.1740.10">
    <property type="match status" value="1"/>
</dbReference>
<dbReference type="Pfam" id="PF04542">
    <property type="entry name" value="Sigma70_r2"/>
    <property type="match status" value="1"/>
</dbReference>
<dbReference type="PANTHER" id="PTHR43133:SF62">
    <property type="entry name" value="RNA POLYMERASE SIGMA FACTOR SIGZ"/>
    <property type="match status" value="1"/>
</dbReference>
<proteinExistence type="inferred from homology"/>
<dbReference type="InterPro" id="IPR039425">
    <property type="entry name" value="RNA_pol_sigma-70-like"/>
</dbReference>